<name>A0A9N9KE07_9GLOM</name>
<protein>
    <submittedName>
        <fullName evidence="2">5066_t:CDS:1</fullName>
    </submittedName>
</protein>
<dbReference type="Proteomes" id="UP000789405">
    <property type="component" value="Unassembled WGS sequence"/>
</dbReference>
<feature type="region of interest" description="Disordered" evidence="1">
    <location>
        <begin position="18"/>
        <end position="45"/>
    </location>
</feature>
<evidence type="ECO:0000313" key="2">
    <source>
        <dbReference type="EMBL" id="CAG8825457.1"/>
    </source>
</evidence>
<keyword evidence="3" id="KW-1185">Reference proteome</keyword>
<accession>A0A9N9KE07</accession>
<evidence type="ECO:0000313" key="3">
    <source>
        <dbReference type="Proteomes" id="UP000789405"/>
    </source>
</evidence>
<sequence length="45" mass="4816">DISEESVFRDYALSTIVGGNDEKNTQSGEQSSITKPDDISAVSKP</sequence>
<proteinExistence type="predicted"/>
<feature type="compositionally biased region" description="Polar residues" evidence="1">
    <location>
        <begin position="25"/>
        <end position="34"/>
    </location>
</feature>
<dbReference type="EMBL" id="CAJVPY010066499">
    <property type="protein sequence ID" value="CAG8825457.1"/>
    <property type="molecule type" value="Genomic_DNA"/>
</dbReference>
<feature type="non-terminal residue" evidence="2">
    <location>
        <position position="1"/>
    </location>
</feature>
<dbReference type="AlphaFoldDB" id="A0A9N9KE07"/>
<comment type="caution">
    <text evidence="2">The sequence shown here is derived from an EMBL/GenBank/DDBJ whole genome shotgun (WGS) entry which is preliminary data.</text>
</comment>
<gene>
    <name evidence="2" type="ORF">DERYTH_LOCUS27903</name>
</gene>
<organism evidence="2 3">
    <name type="scientific">Dentiscutata erythropus</name>
    <dbReference type="NCBI Taxonomy" id="1348616"/>
    <lineage>
        <taxon>Eukaryota</taxon>
        <taxon>Fungi</taxon>
        <taxon>Fungi incertae sedis</taxon>
        <taxon>Mucoromycota</taxon>
        <taxon>Glomeromycotina</taxon>
        <taxon>Glomeromycetes</taxon>
        <taxon>Diversisporales</taxon>
        <taxon>Gigasporaceae</taxon>
        <taxon>Dentiscutata</taxon>
    </lineage>
</organism>
<reference evidence="2" key="1">
    <citation type="submission" date="2021-06" db="EMBL/GenBank/DDBJ databases">
        <authorList>
            <person name="Kallberg Y."/>
            <person name="Tangrot J."/>
            <person name="Rosling A."/>
        </authorList>
    </citation>
    <scope>NUCLEOTIDE SEQUENCE</scope>
    <source>
        <strain evidence="2">MA453B</strain>
    </source>
</reference>
<evidence type="ECO:0000256" key="1">
    <source>
        <dbReference type="SAM" id="MobiDB-lite"/>
    </source>
</evidence>
<feature type="non-terminal residue" evidence="2">
    <location>
        <position position="45"/>
    </location>
</feature>